<reference evidence="3 4" key="1">
    <citation type="submission" date="2015-11" db="EMBL/GenBank/DDBJ databases">
        <title>Genomes and virulence difference between two physiological races of Phytophthora nicotianae.</title>
        <authorList>
            <person name="Liu H."/>
            <person name="Ma X."/>
            <person name="Yu H."/>
            <person name="Fang D."/>
            <person name="Li Y."/>
            <person name="Wang X."/>
            <person name="Wang W."/>
            <person name="Dong Y."/>
            <person name="Xiao B."/>
        </authorList>
    </citation>
    <scope>NUCLEOTIDE SEQUENCE [LARGE SCALE GENOMIC DNA]</scope>
    <source>
        <strain evidence="4">race 1</strain>
    </source>
</reference>
<dbReference type="AlphaFoldDB" id="A0A0W8DT11"/>
<dbReference type="EMBL" id="LNFP01000025">
    <property type="protein sequence ID" value="KUF99501.1"/>
    <property type="molecule type" value="Genomic_DNA"/>
</dbReference>
<evidence type="ECO:0000313" key="4">
    <source>
        <dbReference type="Proteomes" id="UP000054636"/>
    </source>
</evidence>
<sequence length="683" mass="75905">MGLEELQPGNTLRAKATAVAAFSKFLKGEEVEAEFVRKCIEADESGKSFVCVMDKFGMYLAFSEGKKGKLLARNTAMQYYRQAKIWLLEQFPQHRASLESRLLKMGKTLDSFCLKRDGGGFVTKAPPCTKADLKKMMVYLYTNSCSESDYQDAALLCLLWYLFGRASDLSMIKKRNISIDAADVFFLRLVRVKTSEEQGLSLFPDADFSTCPLLAVALALSVQAAPSPALIDNLPDQVLQTPTSLSPDVPLVELLNAPPPTSGLSTPVPPPPRAGTAPTIYAHVNRVLDRVCPAAGVSAALTSHSFRRGGAQHANGCEKMTARWIFDRGSWNLSTTNKGFNYIFNTSREDHMIAKVLSGYKPSAAVHLQDLSSFDADTLDSIARFQRVLFAACYQLETEAFNINRKVLDVLTACLVRHYPVLKDLNPKSPAVNRLETCVAHAGRTLADLLAWSAHLAKARNPCKESEEPATPPRKRESNSTEPSQEQKIIEHQAAVIKHLIENSKRQDARMDMLEAKINGDPIAATHKRNRQDEDAADVSEPKKKQRRGSATHLHATWFTWYAQEPRWYAGEPKQQRSKAKLLVAFMKLFLKDGFVLDDKSADYRDRVLEHGKRAEDAVLAYLKKEHGINSRGSSAVLKHLQGIHSAGSLNAMIQRHRRLLQTPAIQDPAPGYTQDALEEVSK</sequence>
<gene>
    <name evidence="3" type="ORF">AM588_10010972</name>
</gene>
<accession>A0A0W8DT11</accession>
<comment type="caution">
    <text evidence="3">The sequence shown here is derived from an EMBL/GenBank/DDBJ whole genome shotgun (WGS) entry which is preliminary data.</text>
</comment>
<proteinExistence type="predicted"/>
<protein>
    <submittedName>
        <fullName evidence="3">Uncharacterized protein</fullName>
    </submittedName>
</protein>
<organism evidence="3 4">
    <name type="scientific">Phytophthora nicotianae</name>
    <name type="common">Potato buckeye rot agent</name>
    <name type="synonym">Phytophthora parasitica</name>
    <dbReference type="NCBI Taxonomy" id="4792"/>
    <lineage>
        <taxon>Eukaryota</taxon>
        <taxon>Sar</taxon>
        <taxon>Stramenopiles</taxon>
        <taxon>Oomycota</taxon>
        <taxon>Peronosporomycetes</taxon>
        <taxon>Peronosporales</taxon>
        <taxon>Peronosporaceae</taxon>
        <taxon>Phytophthora</taxon>
    </lineage>
</organism>
<feature type="region of interest" description="Disordered" evidence="2">
    <location>
        <begin position="460"/>
        <end position="487"/>
    </location>
</feature>
<evidence type="ECO:0000313" key="3">
    <source>
        <dbReference type="EMBL" id="KUF99501.1"/>
    </source>
</evidence>
<evidence type="ECO:0000256" key="2">
    <source>
        <dbReference type="SAM" id="MobiDB-lite"/>
    </source>
</evidence>
<dbReference type="InterPro" id="IPR052925">
    <property type="entry name" value="Phage_Integrase-like_Recomb"/>
</dbReference>
<evidence type="ECO:0000256" key="1">
    <source>
        <dbReference type="ARBA" id="ARBA00023172"/>
    </source>
</evidence>
<feature type="region of interest" description="Disordered" evidence="2">
    <location>
        <begin position="520"/>
        <end position="551"/>
    </location>
</feature>
<dbReference type="SUPFAM" id="SSF56349">
    <property type="entry name" value="DNA breaking-rejoining enzymes"/>
    <property type="match status" value="1"/>
</dbReference>
<keyword evidence="1" id="KW-0233">DNA recombination</keyword>
<dbReference type="GO" id="GO:0003677">
    <property type="term" value="F:DNA binding"/>
    <property type="evidence" value="ECO:0007669"/>
    <property type="project" value="InterPro"/>
</dbReference>
<dbReference type="InterPro" id="IPR013762">
    <property type="entry name" value="Integrase-like_cat_sf"/>
</dbReference>
<dbReference type="InterPro" id="IPR011010">
    <property type="entry name" value="DNA_brk_join_enz"/>
</dbReference>
<dbReference type="GO" id="GO:0006310">
    <property type="term" value="P:DNA recombination"/>
    <property type="evidence" value="ECO:0007669"/>
    <property type="project" value="UniProtKB-KW"/>
</dbReference>
<dbReference type="Gene3D" id="1.10.443.10">
    <property type="entry name" value="Intergrase catalytic core"/>
    <property type="match status" value="1"/>
</dbReference>
<name>A0A0W8DT11_PHYNI</name>
<dbReference type="PANTHER" id="PTHR34605:SF4">
    <property type="entry name" value="DNA ADENINE METHYLTRANSFERASE"/>
    <property type="match status" value="1"/>
</dbReference>
<dbReference type="Proteomes" id="UP000054636">
    <property type="component" value="Unassembled WGS sequence"/>
</dbReference>
<dbReference type="GO" id="GO:0015074">
    <property type="term" value="P:DNA integration"/>
    <property type="evidence" value="ECO:0007669"/>
    <property type="project" value="InterPro"/>
</dbReference>
<dbReference type="PANTHER" id="PTHR34605">
    <property type="entry name" value="PHAGE_INTEGRASE DOMAIN-CONTAINING PROTEIN"/>
    <property type="match status" value="1"/>
</dbReference>